<reference evidence="1" key="1">
    <citation type="submission" date="2014-09" db="EMBL/GenBank/DDBJ databases">
        <authorList>
            <person name="Magalhaes I.L.F."/>
            <person name="Oliveira U."/>
            <person name="Santos F.R."/>
            <person name="Vidigal T.H.D.A."/>
            <person name="Brescovit A.D."/>
            <person name="Santos A.J."/>
        </authorList>
    </citation>
    <scope>NUCLEOTIDE SEQUENCE</scope>
    <source>
        <tissue evidence="1">Shoot tissue taken approximately 20 cm above the soil surface</tissue>
    </source>
</reference>
<sequence>MTATTYIRCYACYLSRYWNQNCLSWSNSECYGVQLVTVFFLHTDCEIYGCLPQPIQVGLCYYQSSRKVHMESDTSWPYQSKQYAGLKTSSPALKNEDKVSMVASMSTFYV</sequence>
<reference evidence="1" key="2">
    <citation type="journal article" date="2015" name="Data Brief">
        <title>Shoot transcriptome of the giant reed, Arundo donax.</title>
        <authorList>
            <person name="Barrero R.A."/>
            <person name="Guerrero F.D."/>
            <person name="Moolhuijzen P."/>
            <person name="Goolsby J.A."/>
            <person name="Tidwell J."/>
            <person name="Bellgard S.E."/>
            <person name="Bellgard M.I."/>
        </authorList>
    </citation>
    <scope>NUCLEOTIDE SEQUENCE</scope>
    <source>
        <tissue evidence="1">Shoot tissue taken approximately 20 cm above the soil surface</tissue>
    </source>
</reference>
<accession>A0A0A9E5F9</accession>
<proteinExistence type="predicted"/>
<name>A0A0A9E5F9_ARUDO</name>
<organism evidence="1">
    <name type="scientific">Arundo donax</name>
    <name type="common">Giant reed</name>
    <name type="synonym">Donax arundinaceus</name>
    <dbReference type="NCBI Taxonomy" id="35708"/>
    <lineage>
        <taxon>Eukaryota</taxon>
        <taxon>Viridiplantae</taxon>
        <taxon>Streptophyta</taxon>
        <taxon>Embryophyta</taxon>
        <taxon>Tracheophyta</taxon>
        <taxon>Spermatophyta</taxon>
        <taxon>Magnoliopsida</taxon>
        <taxon>Liliopsida</taxon>
        <taxon>Poales</taxon>
        <taxon>Poaceae</taxon>
        <taxon>PACMAD clade</taxon>
        <taxon>Arundinoideae</taxon>
        <taxon>Arundineae</taxon>
        <taxon>Arundo</taxon>
    </lineage>
</organism>
<protein>
    <submittedName>
        <fullName evidence="1">KPRO</fullName>
    </submittedName>
</protein>
<dbReference type="AlphaFoldDB" id="A0A0A9E5F9"/>
<dbReference type="EMBL" id="GBRH01203627">
    <property type="protein sequence ID" value="JAD94268.1"/>
    <property type="molecule type" value="Transcribed_RNA"/>
</dbReference>
<evidence type="ECO:0000313" key="1">
    <source>
        <dbReference type="EMBL" id="JAD94268.1"/>
    </source>
</evidence>